<accession>A0A8X6GAU3</accession>
<evidence type="ECO:0000256" key="2">
    <source>
        <dbReference type="ARBA" id="ARBA00022801"/>
    </source>
</evidence>
<evidence type="ECO:0000256" key="4">
    <source>
        <dbReference type="ARBA" id="ARBA00048707"/>
    </source>
</evidence>
<proteinExistence type="inferred from homology"/>
<comment type="catalytic activity">
    <reaction evidence="4">
        <text>an N-acyl-L-alpha-aminoacyl-tRNA + H2O = an N-acyl-L-amino acid + a tRNA + H(+)</text>
        <dbReference type="Rhea" id="RHEA:54448"/>
        <dbReference type="Rhea" id="RHEA-COMP:10123"/>
        <dbReference type="Rhea" id="RHEA-COMP:13883"/>
        <dbReference type="ChEBI" id="CHEBI:15377"/>
        <dbReference type="ChEBI" id="CHEBI:15378"/>
        <dbReference type="ChEBI" id="CHEBI:59874"/>
        <dbReference type="ChEBI" id="CHEBI:78442"/>
        <dbReference type="ChEBI" id="CHEBI:138191"/>
        <dbReference type="EC" id="3.1.1.29"/>
    </reaction>
</comment>
<dbReference type="InterPro" id="IPR002833">
    <property type="entry name" value="PTH2"/>
</dbReference>
<organism evidence="5 6">
    <name type="scientific">Trichonephila clavata</name>
    <name type="common">Joro spider</name>
    <name type="synonym">Nephila clavata</name>
    <dbReference type="NCBI Taxonomy" id="2740835"/>
    <lineage>
        <taxon>Eukaryota</taxon>
        <taxon>Metazoa</taxon>
        <taxon>Ecdysozoa</taxon>
        <taxon>Arthropoda</taxon>
        <taxon>Chelicerata</taxon>
        <taxon>Arachnida</taxon>
        <taxon>Araneae</taxon>
        <taxon>Araneomorphae</taxon>
        <taxon>Entelegynae</taxon>
        <taxon>Araneoidea</taxon>
        <taxon>Nephilidae</taxon>
        <taxon>Trichonephila</taxon>
    </lineage>
</organism>
<dbReference type="EMBL" id="BMAO01021909">
    <property type="protein sequence ID" value="GFQ78418.1"/>
    <property type="molecule type" value="Genomic_DNA"/>
</dbReference>
<keyword evidence="2 5" id="KW-0378">Hydrolase</keyword>
<comment type="similarity">
    <text evidence="3">Belongs to the PTH2 family.</text>
</comment>
<dbReference type="PANTHER" id="PTHR12649:SF11">
    <property type="entry name" value="PEPTIDYL-TRNA HYDROLASE 2, MITOCHONDRIAL"/>
    <property type="match status" value="1"/>
</dbReference>
<dbReference type="NCBIfam" id="TIGR00283">
    <property type="entry name" value="arch_pth2"/>
    <property type="match status" value="1"/>
</dbReference>
<evidence type="ECO:0000256" key="3">
    <source>
        <dbReference type="ARBA" id="ARBA00038050"/>
    </source>
</evidence>
<dbReference type="AlphaFoldDB" id="A0A8X6GAU3"/>
<evidence type="ECO:0000256" key="1">
    <source>
        <dbReference type="ARBA" id="ARBA00013260"/>
    </source>
</evidence>
<dbReference type="PANTHER" id="PTHR12649">
    <property type="entry name" value="PEPTIDYL-TRNA HYDROLASE 2"/>
    <property type="match status" value="1"/>
</dbReference>
<comment type="caution">
    <text evidence="5">The sequence shown here is derived from an EMBL/GenBank/DDBJ whole genome shotgun (WGS) entry which is preliminary data.</text>
</comment>
<evidence type="ECO:0000313" key="6">
    <source>
        <dbReference type="Proteomes" id="UP000887116"/>
    </source>
</evidence>
<protein>
    <recommendedName>
        <fullName evidence="1">peptidyl-tRNA hydrolase</fullName>
        <ecNumber evidence="1">3.1.1.29</ecNumber>
    </recommendedName>
</protein>
<sequence>FSYCAHASVMAYQHCALKNPKTLKMWLNTGQRKVVVKAESEQELMELTTKARRAGLIVSLVCDAGRTQIPSGSRTVLGVGPGQEQLIDKITGHLKLL</sequence>
<dbReference type="CDD" id="cd02430">
    <property type="entry name" value="PTH2"/>
    <property type="match status" value="1"/>
</dbReference>
<dbReference type="Pfam" id="PF01981">
    <property type="entry name" value="PTH2"/>
    <property type="match status" value="1"/>
</dbReference>
<evidence type="ECO:0000313" key="5">
    <source>
        <dbReference type="EMBL" id="GFQ78418.1"/>
    </source>
</evidence>
<dbReference type="EC" id="3.1.1.29" evidence="1"/>
<keyword evidence="6" id="KW-1185">Reference proteome</keyword>
<dbReference type="SUPFAM" id="SSF102462">
    <property type="entry name" value="Peptidyl-tRNA hydrolase II"/>
    <property type="match status" value="1"/>
</dbReference>
<dbReference type="GO" id="GO:0005829">
    <property type="term" value="C:cytosol"/>
    <property type="evidence" value="ECO:0007669"/>
    <property type="project" value="TreeGrafter"/>
</dbReference>
<name>A0A8X6GAU3_TRICU</name>
<dbReference type="InterPro" id="IPR023476">
    <property type="entry name" value="Pep_tRNA_hydro_II_dom_sf"/>
</dbReference>
<dbReference type="FunFam" id="3.40.1490.10:FF:000001">
    <property type="entry name" value="Peptidyl-tRNA hydrolase 2"/>
    <property type="match status" value="1"/>
</dbReference>
<feature type="non-terminal residue" evidence="5">
    <location>
        <position position="1"/>
    </location>
</feature>
<reference evidence="5" key="1">
    <citation type="submission" date="2020-07" db="EMBL/GenBank/DDBJ databases">
        <title>Multicomponent nature underlies the extraordinary mechanical properties of spider dragline silk.</title>
        <authorList>
            <person name="Kono N."/>
            <person name="Nakamura H."/>
            <person name="Mori M."/>
            <person name="Yoshida Y."/>
            <person name="Ohtoshi R."/>
            <person name="Malay A.D."/>
            <person name="Moran D.A.P."/>
            <person name="Tomita M."/>
            <person name="Numata K."/>
            <person name="Arakawa K."/>
        </authorList>
    </citation>
    <scope>NUCLEOTIDE SEQUENCE</scope>
</reference>
<dbReference type="GO" id="GO:0004045">
    <property type="term" value="F:peptidyl-tRNA hydrolase activity"/>
    <property type="evidence" value="ECO:0007669"/>
    <property type="project" value="UniProtKB-EC"/>
</dbReference>
<dbReference type="Gene3D" id="3.40.1490.10">
    <property type="entry name" value="Bit1"/>
    <property type="match status" value="1"/>
</dbReference>
<dbReference type="Proteomes" id="UP000887116">
    <property type="component" value="Unassembled WGS sequence"/>
</dbReference>
<dbReference type="OrthoDB" id="1733656at2759"/>
<gene>
    <name evidence="5" type="primary">PTRH2</name>
    <name evidence="5" type="ORF">TNCT_281021</name>
</gene>